<evidence type="ECO:0000313" key="3">
    <source>
        <dbReference type="Proteomes" id="UP000223828"/>
    </source>
</evidence>
<accession>A0A2C6WLI7</accession>
<evidence type="ECO:0000313" key="2">
    <source>
        <dbReference type="EMBL" id="PHK48664.1"/>
    </source>
</evidence>
<feature type="transmembrane region" description="Helical" evidence="1">
    <location>
        <begin position="43"/>
        <end position="66"/>
    </location>
</feature>
<sequence length="210" mass="23202">MRCAMVQIIITAIILYTATAVDLLVILLLYFAKASSKKEYHNIYFGQYVGSFILIGVSLFFAFVLHYVPEKWILGLLGLIPIYLGVKVALSGDCAGEERAKKELNEKGLSKLIGVVALVTVASCGADNIGLFVPYFLTLNFSEISVTLMVFTIMIFILVFSAQCLSEITGVGGIIEKYNRWIMAVIYIGLGVFIIIENETLNTLLKMIVH</sequence>
<feature type="transmembrane region" description="Helical" evidence="1">
    <location>
        <begin position="6"/>
        <end position="31"/>
    </location>
</feature>
<evidence type="ECO:0000256" key="1">
    <source>
        <dbReference type="SAM" id="Phobius"/>
    </source>
</evidence>
<dbReference type="Proteomes" id="UP000223828">
    <property type="component" value="Unassembled WGS sequence"/>
</dbReference>
<proteinExistence type="predicted"/>
<dbReference type="NCBIfam" id="TIGR00779">
    <property type="entry name" value="cad"/>
    <property type="match status" value="1"/>
</dbReference>
<name>A0A2C6WLI7_9STAP</name>
<dbReference type="AlphaFoldDB" id="A0A2C6WLI7"/>
<dbReference type="InterPro" id="IPR004676">
    <property type="entry name" value="Cd-R_transporter"/>
</dbReference>
<keyword evidence="1" id="KW-0812">Transmembrane</keyword>
<gene>
    <name evidence="2" type="ORF">BTJ66_12405</name>
</gene>
<reference evidence="3" key="1">
    <citation type="submission" date="2017-10" db="EMBL/GenBank/DDBJ databases">
        <title>Staphylococcus edaphicus sp. nov., isolated in Antarctica, harbouring mecC gene and genomic islands essential in adaptation to extreme environment.</title>
        <authorList>
            <person name="Pantucek R."/>
            <person name="Sedlacek I."/>
            <person name="Indrakova A."/>
            <person name="Vrbovska V."/>
            <person name="Maslanova I."/>
            <person name="Kovarovic V."/>
            <person name="Svec P."/>
            <person name="Kralova S."/>
            <person name="Kristofova L."/>
            <person name="Keklakova J."/>
            <person name="Petras P."/>
            <person name="Doskar J."/>
        </authorList>
    </citation>
    <scope>NUCLEOTIDE SEQUENCE [LARGE SCALE GENOMIC DNA]</scope>
    <source>
        <strain evidence="3">CCM 5085</strain>
    </source>
</reference>
<dbReference type="EMBL" id="MRZN01000028">
    <property type="protein sequence ID" value="PHK48664.1"/>
    <property type="molecule type" value="Genomic_DNA"/>
</dbReference>
<comment type="caution">
    <text evidence="2">The sequence shown here is derived from an EMBL/GenBank/DDBJ whole genome shotgun (WGS) entry which is preliminary data.</text>
</comment>
<protein>
    <submittedName>
        <fullName evidence="2">Cadmium transporter</fullName>
    </submittedName>
</protein>
<dbReference type="Pfam" id="PF03596">
    <property type="entry name" value="Cad"/>
    <property type="match status" value="1"/>
</dbReference>
<feature type="transmembrane region" description="Helical" evidence="1">
    <location>
        <begin position="72"/>
        <end position="91"/>
    </location>
</feature>
<keyword evidence="1" id="KW-0472">Membrane</keyword>
<keyword evidence="1" id="KW-1133">Transmembrane helix</keyword>
<organism evidence="2 3">
    <name type="scientific">Staphylococcus edaphicus</name>
    <dbReference type="NCBI Taxonomy" id="1955013"/>
    <lineage>
        <taxon>Bacteria</taxon>
        <taxon>Bacillati</taxon>
        <taxon>Bacillota</taxon>
        <taxon>Bacilli</taxon>
        <taxon>Bacillales</taxon>
        <taxon>Staphylococcaceae</taxon>
        <taxon>Staphylococcus</taxon>
    </lineage>
</organism>
<feature type="transmembrane region" description="Helical" evidence="1">
    <location>
        <begin position="178"/>
        <end position="196"/>
    </location>
</feature>
<feature type="transmembrane region" description="Helical" evidence="1">
    <location>
        <begin position="144"/>
        <end position="166"/>
    </location>
</feature>
<feature type="transmembrane region" description="Helical" evidence="1">
    <location>
        <begin position="112"/>
        <end position="138"/>
    </location>
</feature>